<reference evidence="2" key="1">
    <citation type="journal article" date="2014" name="PLoS Genet.">
        <title>The Genome of Spironucleus salmonicida Highlights a Fish Pathogen Adapted to Fluctuating Environments.</title>
        <authorList>
            <person name="Xu F."/>
            <person name="Jerlstrom-Hultqvist J."/>
            <person name="Einarsson E."/>
            <person name="Astvaldsson A."/>
            <person name="Svard S.G."/>
            <person name="Andersson J.O."/>
        </authorList>
    </citation>
    <scope>NUCLEOTIDE SEQUENCE</scope>
</reference>
<protein>
    <submittedName>
        <fullName evidence="2">Uncharacterized protein</fullName>
    </submittedName>
</protein>
<name>V6LVS6_9EUKA</name>
<dbReference type="AlphaFoldDB" id="V6LVS6"/>
<feature type="chain" id="PRO_5004751034" evidence="1">
    <location>
        <begin position="22"/>
        <end position="276"/>
    </location>
</feature>
<gene>
    <name evidence="2" type="ORF">SS50377_12211</name>
</gene>
<keyword evidence="1" id="KW-0732">Signal</keyword>
<evidence type="ECO:0000313" key="2">
    <source>
        <dbReference type="EMBL" id="EST47811.1"/>
    </source>
</evidence>
<sequence>MNICIFHLKNLLFVFIIQSLAKQKFIQIVILLECHILDLNIFLKNYLHVLPRHELLPTRQILPNTTSYHSHLSLQTLVWWIIQGVELQFHENYFNARFPDMQIHRHASCQMNCISFNIYTCIGYTLSQLWFAPPMVSFTVIACSASSDPAGLHDCSWELSVYLRRYGLISNHQVDFAKIVKLRCAINTNNYNIIVSIHKIMIYVLQIQNIVILVYRALKYQMCLLCRFIISRWIFVHVKFLIKFSQIKCRNSILQRILMKNSVTFFIRWEFIKQVI</sequence>
<organism evidence="2">
    <name type="scientific">Spironucleus salmonicida</name>
    <dbReference type="NCBI Taxonomy" id="348837"/>
    <lineage>
        <taxon>Eukaryota</taxon>
        <taxon>Metamonada</taxon>
        <taxon>Diplomonadida</taxon>
        <taxon>Hexamitidae</taxon>
        <taxon>Hexamitinae</taxon>
        <taxon>Spironucleus</taxon>
    </lineage>
</organism>
<accession>V6LVS6</accession>
<dbReference type="EMBL" id="KI546035">
    <property type="protein sequence ID" value="EST47811.1"/>
    <property type="molecule type" value="Genomic_DNA"/>
</dbReference>
<proteinExistence type="predicted"/>
<evidence type="ECO:0000256" key="1">
    <source>
        <dbReference type="SAM" id="SignalP"/>
    </source>
</evidence>
<feature type="signal peptide" evidence="1">
    <location>
        <begin position="1"/>
        <end position="21"/>
    </location>
</feature>